<dbReference type="InterPro" id="IPR036866">
    <property type="entry name" value="RibonucZ/Hydroxyglut_hydro"/>
</dbReference>
<dbReference type="InterPro" id="IPR035681">
    <property type="entry name" value="ComA-like_MBL"/>
</dbReference>
<dbReference type="PANTHER" id="PTHR30619">
    <property type="entry name" value="DNA INTERNALIZATION/COMPETENCE PROTEIN COMEC/REC2"/>
    <property type="match status" value="1"/>
</dbReference>
<gene>
    <name evidence="8" type="ORF">SAMN05216255_3560</name>
</gene>
<evidence type="ECO:0000313" key="8">
    <source>
        <dbReference type="EMBL" id="SNS84261.1"/>
    </source>
</evidence>
<evidence type="ECO:0000259" key="7">
    <source>
        <dbReference type="SMART" id="SM00849"/>
    </source>
</evidence>
<dbReference type="SMART" id="SM00849">
    <property type="entry name" value="Lactamase_B"/>
    <property type="match status" value="1"/>
</dbReference>
<feature type="domain" description="Metallo-beta-lactamase" evidence="7">
    <location>
        <begin position="504"/>
        <end position="687"/>
    </location>
</feature>
<evidence type="ECO:0000256" key="6">
    <source>
        <dbReference type="SAM" id="Phobius"/>
    </source>
</evidence>
<dbReference type="GO" id="GO:0030420">
    <property type="term" value="P:establishment of competence for transformation"/>
    <property type="evidence" value="ECO:0007669"/>
    <property type="project" value="InterPro"/>
</dbReference>
<dbReference type="GO" id="GO:0005886">
    <property type="term" value="C:plasma membrane"/>
    <property type="evidence" value="ECO:0007669"/>
    <property type="project" value="UniProtKB-SubCell"/>
</dbReference>
<evidence type="ECO:0000256" key="3">
    <source>
        <dbReference type="ARBA" id="ARBA00022692"/>
    </source>
</evidence>
<dbReference type="InterPro" id="IPR001279">
    <property type="entry name" value="Metallo-B-lactamas"/>
</dbReference>
<dbReference type="Gene3D" id="3.60.15.10">
    <property type="entry name" value="Ribonuclease Z/Hydroxyacylglutathione hydrolase-like"/>
    <property type="match status" value="1"/>
</dbReference>
<feature type="transmembrane region" description="Helical" evidence="6">
    <location>
        <begin position="301"/>
        <end position="323"/>
    </location>
</feature>
<feature type="transmembrane region" description="Helical" evidence="6">
    <location>
        <begin position="46"/>
        <end position="64"/>
    </location>
</feature>
<keyword evidence="2" id="KW-1003">Cell membrane</keyword>
<sequence length="741" mass="80960">MMLTQMIALIAGLLTLSFLPHLPAPWFLLLCLLMALLLVWRQRLPAALFLLGFVWACVCGQWALDDRLNPELDGRTLWLQGKVVGLPEQDGKVIRFQLADAHSRRAALPKLLRLSWYGGPPLAAGETWRLAVRLKRPHALVNPQSFDYELWLLAQGIGGTGTIKAGERLSIGSGIATWRQQIRQRILATPAHDREGALTALVLGDGSGLSTDDWRTLQHTGTIHLMVISGQHIGLLAGLLYGLVAGLARFGYWPAALPWLPCACLSGFAGAIVYGALAGFEVPVQRACVMVGMVLLWRWRFRHLGVLLPLLSAMLVILLWQPLASLQPGFWLSFGAAGLLMLVFNGRLGRLSGWRSLGRAQWAMTLGLLPLLLGLGLPVSISGPLVNLFAVPLVGLVIVPLALLGTLLLPLPWFGTAVLGLAGGLLELFFRALESIALWFPAWLPAGLPLWAWLLVAIALLLLLAPRGIPGRSLAWFLVLPLFFTKPSLPPEGRARVIMFDVGQGTSVLVQTREHALLYDAGARSPGFDIGERVVLPSLRALGLSELDIMLISHADNDHSGGALAIHQGMTLGQVVSGQPAGLPEELDAQPCTASTWQWNQVRFSTWQWLDAIESNALSCVLMVEAAGERLLLTGDIDVEAERAWVRSWHDWHAQWLMAPHHGSRSSSSQLFIDAVAPHSVLIARGKHNAYGHPHPEVVRRYQQSGATLYDSVEQGAVIIELGSLLPAQGMRKIPRFWREK</sequence>
<evidence type="ECO:0000313" key="9">
    <source>
        <dbReference type="Proteomes" id="UP000242915"/>
    </source>
</evidence>
<dbReference type="EMBL" id="FZOG01000005">
    <property type="protein sequence ID" value="SNS84261.1"/>
    <property type="molecule type" value="Genomic_DNA"/>
</dbReference>
<comment type="subcellular location">
    <subcellularLocation>
        <location evidence="1">Cell membrane</location>
        <topology evidence="1">Multi-pass membrane protein</topology>
    </subcellularLocation>
</comment>
<feature type="transmembrane region" description="Helical" evidence="6">
    <location>
        <begin position="385"/>
        <end position="404"/>
    </location>
</feature>
<proteinExistence type="predicted"/>
<feature type="transmembrane region" description="Helical" evidence="6">
    <location>
        <begin position="329"/>
        <end position="348"/>
    </location>
</feature>
<feature type="transmembrane region" description="Helical" evidence="6">
    <location>
        <begin position="360"/>
        <end position="379"/>
    </location>
</feature>
<evidence type="ECO:0000256" key="2">
    <source>
        <dbReference type="ARBA" id="ARBA00022475"/>
    </source>
</evidence>
<dbReference type="NCBIfam" id="TIGR00361">
    <property type="entry name" value="ComEC_Rec2"/>
    <property type="match status" value="1"/>
</dbReference>
<dbReference type="NCBIfam" id="TIGR00360">
    <property type="entry name" value="ComEC_N-term"/>
    <property type="match status" value="1"/>
</dbReference>
<keyword evidence="4 6" id="KW-1133">Transmembrane helix</keyword>
<feature type="transmembrane region" description="Helical" evidence="6">
    <location>
        <begin position="7"/>
        <end position="40"/>
    </location>
</feature>
<dbReference type="CDD" id="cd07731">
    <property type="entry name" value="ComA-like_MBL-fold"/>
    <property type="match status" value="1"/>
</dbReference>
<protein>
    <submittedName>
        <fullName evidence="8">Competence protein ComEC</fullName>
    </submittedName>
</protein>
<evidence type="ECO:0000256" key="4">
    <source>
        <dbReference type="ARBA" id="ARBA00022989"/>
    </source>
</evidence>
<dbReference type="InterPro" id="IPR004477">
    <property type="entry name" value="ComEC_N"/>
</dbReference>
<keyword evidence="5 6" id="KW-0472">Membrane</keyword>
<feature type="transmembrane region" description="Helical" evidence="6">
    <location>
        <begin position="442"/>
        <end position="464"/>
    </location>
</feature>
<dbReference type="PANTHER" id="PTHR30619:SF1">
    <property type="entry name" value="RECOMBINATION PROTEIN 2"/>
    <property type="match status" value="1"/>
</dbReference>
<dbReference type="Pfam" id="PF00753">
    <property type="entry name" value="Lactamase_B"/>
    <property type="match status" value="1"/>
</dbReference>
<organism evidence="8 9">
    <name type="scientific">Pseudomonas segetis</name>
    <dbReference type="NCBI Taxonomy" id="298908"/>
    <lineage>
        <taxon>Bacteria</taxon>
        <taxon>Pseudomonadati</taxon>
        <taxon>Pseudomonadota</taxon>
        <taxon>Gammaproteobacteria</taxon>
        <taxon>Pseudomonadales</taxon>
        <taxon>Pseudomonadaceae</taxon>
        <taxon>Pseudomonas</taxon>
    </lineage>
</organism>
<name>A0A239HSR9_9PSED</name>
<feature type="transmembrane region" description="Helical" evidence="6">
    <location>
        <begin position="233"/>
        <end position="252"/>
    </location>
</feature>
<evidence type="ECO:0000256" key="5">
    <source>
        <dbReference type="ARBA" id="ARBA00023136"/>
    </source>
</evidence>
<evidence type="ECO:0000256" key="1">
    <source>
        <dbReference type="ARBA" id="ARBA00004651"/>
    </source>
</evidence>
<reference evidence="9" key="1">
    <citation type="submission" date="2017-06" db="EMBL/GenBank/DDBJ databases">
        <authorList>
            <person name="Varghese N."/>
            <person name="Submissions S."/>
        </authorList>
    </citation>
    <scope>NUCLEOTIDE SEQUENCE [LARGE SCALE GENOMIC DNA]</scope>
    <source>
        <strain evidence="9">CIP 108523</strain>
    </source>
</reference>
<dbReference type="InterPro" id="IPR052159">
    <property type="entry name" value="Competence_DNA_uptake"/>
</dbReference>
<dbReference type="AlphaFoldDB" id="A0A239HSR9"/>
<dbReference type="Pfam" id="PF13567">
    <property type="entry name" value="DUF4131"/>
    <property type="match status" value="1"/>
</dbReference>
<keyword evidence="3 6" id="KW-0812">Transmembrane</keyword>
<dbReference type="Pfam" id="PF03772">
    <property type="entry name" value="Competence"/>
    <property type="match status" value="1"/>
</dbReference>
<dbReference type="InterPro" id="IPR004797">
    <property type="entry name" value="Competence_ComEC/Rec2"/>
</dbReference>
<feature type="transmembrane region" description="Helical" evidence="6">
    <location>
        <begin position="411"/>
        <end position="430"/>
    </location>
</feature>
<accession>A0A239HSR9</accession>
<feature type="transmembrane region" description="Helical" evidence="6">
    <location>
        <begin position="258"/>
        <end position="280"/>
    </location>
</feature>
<dbReference type="Proteomes" id="UP000242915">
    <property type="component" value="Unassembled WGS sequence"/>
</dbReference>
<dbReference type="InterPro" id="IPR025405">
    <property type="entry name" value="DUF4131"/>
</dbReference>
<dbReference type="SUPFAM" id="SSF56281">
    <property type="entry name" value="Metallo-hydrolase/oxidoreductase"/>
    <property type="match status" value="1"/>
</dbReference>
<keyword evidence="9" id="KW-1185">Reference proteome</keyword>